<dbReference type="KEGG" id="mema:MMAB1_2791"/>
<protein>
    <submittedName>
        <fullName evidence="1">Uncharacterized protein</fullName>
    </submittedName>
</protein>
<reference evidence="1 2" key="1">
    <citation type="submission" date="2016-01" db="EMBL/GenBank/DDBJ databases">
        <authorList>
            <person name="Manzoor S."/>
        </authorList>
    </citation>
    <scope>NUCLEOTIDE SEQUENCE [LARGE SCALE GENOMIC DNA]</scope>
    <source>
        <strain evidence="1">Methanoculleus sp MAB1</strain>
    </source>
</reference>
<dbReference type="RefSeq" id="WP_048104835.1">
    <property type="nucleotide sequence ID" value="NZ_LT158599.1"/>
</dbReference>
<dbReference type="AlphaFoldDB" id="A0A0X3BR53"/>
<accession>A0A0X3BR53</accession>
<proteinExistence type="predicted"/>
<evidence type="ECO:0000313" key="1">
    <source>
        <dbReference type="EMBL" id="CVK34004.1"/>
    </source>
</evidence>
<dbReference type="GeneID" id="24787117"/>
<dbReference type="EMBL" id="LT158599">
    <property type="protein sequence ID" value="CVK34004.1"/>
    <property type="molecule type" value="Genomic_DNA"/>
</dbReference>
<dbReference type="Proteomes" id="UP000069850">
    <property type="component" value="Chromosome 1"/>
</dbReference>
<name>A0A0X3BR53_9EURY</name>
<evidence type="ECO:0000313" key="2">
    <source>
        <dbReference type="Proteomes" id="UP000069850"/>
    </source>
</evidence>
<gene>
    <name evidence="1" type="ORF">MMAB1_2791</name>
</gene>
<sequence length="96" mass="10863">MPDEGNVQVVAEKAPDYRVISVDGAYTWLNAQAGSIDFFCDVIEPEVDNEGNLSIPGVKRVFLFQIRMTRQFYGSLAEYMTLNQKNVEEAERKGEL</sequence>
<dbReference type="GeneID" id="27138343"/>
<organism evidence="1 2">
    <name type="scientific">Methanoculleus bourgensis</name>
    <dbReference type="NCBI Taxonomy" id="83986"/>
    <lineage>
        <taxon>Archaea</taxon>
        <taxon>Methanobacteriati</taxon>
        <taxon>Methanobacteriota</taxon>
        <taxon>Stenosarchaea group</taxon>
        <taxon>Methanomicrobia</taxon>
        <taxon>Methanomicrobiales</taxon>
        <taxon>Methanomicrobiaceae</taxon>
        <taxon>Methanoculleus</taxon>
    </lineage>
</organism>